<feature type="transmembrane region" description="Helical" evidence="2">
    <location>
        <begin position="20"/>
        <end position="37"/>
    </location>
</feature>
<dbReference type="PANTHER" id="PTHR33700:SF4">
    <property type="entry name" value="MYB-LIKE PROTEIN X"/>
    <property type="match status" value="1"/>
</dbReference>
<evidence type="ECO:0000256" key="2">
    <source>
        <dbReference type="SAM" id="Phobius"/>
    </source>
</evidence>
<feature type="compositionally biased region" description="Basic and acidic residues" evidence="1">
    <location>
        <begin position="291"/>
        <end position="301"/>
    </location>
</feature>
<gene>
    <name evidence="3" type="ORF">H0E87_017526</name>
</gene>
<feature type="compositionally biased region" description="Polar residues" evidence="1">
    <location>
        <begin position="506"/>
        <end position="520"/>
    </location>
</feature>
<comment type="caution">
    <text evidence="3">The sequence shown here is derived from an EMBL/GenBank/DDBJ whole genome shotgun (WGS) entry which is preliminary data.</text>
</comment>
<dbReference type="PANTHER" id="PTHR33700">
    <property type="entry name" value="MYB-LIKE PROTEIN X"/>
    <property type="match status" value="1"/>
</dbReference>
<organism evidence="3 4">
    <name type="scientific">Populus deltoides</name>
    <name type="common">Eastern poplar</name>
    <name type="synonym">Eastern cottonwood</name>
    <dbReference type="NCBI Taxonomy" id="3696"/>
    <lineage>
        <taxon>Eukaryota</taxon>
        <taxon>Viridiplantae</taxon>
        <taxon>Streptophyta</taxon>
        <taxon>Embryophyta</taxon>
        <taxon>Tracheophyta</taxon>
        <taxon>Spermatophyta</taxon>
        <taxon>Magnoliopsida</taxon>
        <taxon>eudicotyledons</taxon>
        <taxon>Gunneridae</taxon>
        <taxon>Pentapetalae</taxon>
        <taxon>rosids</taxon>
        <taxon>fabids</taxon>
        <taxon>Malpighiales</taxon>
        <taxon>Salicaceae</taxon>
        <taxon>Saliceae</taxon>
        <taxon>Populus</taxon>
    </lineage>
</organism>
<feature type="compositionally biased region" description="Polar residues" evidence="1">
    <location>
        <begin position="302"/>
        <end position="318"/>
    </location>
</feature>
<feature type="compositionally biased region" description="Polar residues" evidence="1">
    <location>
        <begin position="365"/>
        <end position="387"/>
    </location>
</feature>
<dbReference type="Proteomes" id="UP000807159">
    <property type="component" value="Chromosome 9"/>
</dbReference>
<feature type="compositionally biased region" description="Basic and acidic residues" evidence="1">
    <location>
        <begin position="59"/>
        <end position="84"/>
    </location>
</feature>
<reference evidence="3" key="1">
    <citation type="journal article" date="2021" name="J. Hered.">
        <title>Genome Assembly of Salicaceae Populus deltoides (Eastern Cottonwood) I-69 Based on Nanopore Sequencing and Hi-C Technologies.</title>
        <authorList>
            <person name="Bai S."/>
            <person name="Wu H."/>
            <person name="Zhang J."/>
            <person name="Pan Z."/>
            <person name="Zhao W."/>
            <person name="Li Z."/>
            <person name="Tong C."/>
        </authorList>
    </citation>
    <scope>NUCLEOTIDE SEQUENCE</scope>
    <source>
        <tissue evidence="3">Leaf</tissue>
    </source>
</reference>
<protein>
    <submittedName>
        <fullName evidence="3">Uncharacterized protein</fullName>
    </submittedName>
</protein>
<evidence type="ECO:0000313" key="4">
    <source>
        <dbReference type="Proteomes" id="UP000807159"/>
    </source>
</evidence>
<feature type="compositionally biased region" description="Polar residues" evidence="1">
    <location>
        <begin position="402"/>
        <end position="419"/>
    </location>
</feature>
<feature type="compositionally biased region" description="Polar residues" evidence="1">
    <location>
        <begin position="483"/>
        <end position="493"/>
    </location>
</feature>
<evidence type="ECO:0000256" key="1">
    <source>
        <dbReference type="SAM" id="MobiDB-lite"/>
    </source>
</evidence>
<evidence type="ECO:0000313" key="3">
    <source>
        <dbReference type="EMBL" id="KAH8498626.1"/>
    </source>
</evidence>
<feature type="compositionally biased region" description="Basic and acidic residues" evidence="1">
    <location>
        <begin position="525"/>
        <end position="544"/>
    </location>
</feature>
<feature type="compositionally biased region" description="Acidic residues" evidence="1">
    <location>
        <begin position="197"/>
        <end position="242"/>
    </location>
</feature>
<feature type="compositionally biased region" description="Polar residues" evidence="1">
    <location>
        <begin position="279"/>
        <end position="289"/>
    </location>
</feature>
<feature type="compositionally biased region" description="Acidic residues" evidence="1">
    <location>
        <begin position="162"/>
        <end position="174"/>
    </location>
</feature>
<feature type="compositionally biased region" description="Basic and acidic residues" evidence="1">
    <location>
        <begin position="94"/>
        <end position="161"/>
    </location>
</feature>
<keyword evidence="2" id="KW-1133">Transmembrane helix</keyword>
<name>A0A8T2Y0K8_POPDE</name>
<keyword evidence="4" id="KW-1185">Reference proteome</keyword>
<keyword evidence="2" id="KW-0812">Transmembrane</keyword>
<feature type="region of interest" description="Disordered" evidence="1">
    <location>
        <begin position="450"/>
        <end position="565"/>
    </location>
</feature>
<feature type="compositionally biased region" description="Basic and acidic residues" evidence="1">
    <location>
        <begin position="494"/>
        <end position="505"/>
    </location>
</feature>
<dbReference type="EMBL" id="JACEGQ020000009">
    <property type="protein sequence ID" value="KAH8498626.1"/>
    <property type="molecule type" value="Genomic_DNA"/>
</dbReference>
<proteinExistence type="predicted"/>
<keyword evidence="2" id="KW-0472">Membrane</keyword>
<feature type="compositionally biased region" description="Basic and acidic residues" evidence="1">
    <location>
        <begin position="257"/>
        <end position="276"/>
    </location>
</feature>
<dbReference type="AlphaFoldDB" id="A0A8T2Y0K8"/>
<feature type="compositionally biased region" description="Low complexity" evidence="1">
    <location>
        <begin position="451"/>
        <end position="468"/>
    </location>
</feature>
<accession>A0A8T2Y0K8</accession>
<feature type="region of interest" description="Disordered" evidence="1">
    <location>
        <begin position="52"/>
        <end position="419"/>
    </location>
</feature>
<sequence>MIKRSPRRNPRSKGIKLKHGLQICLLLGVCFWLIYQVKHSHDKKKELDEKDANLSLSAQHHDELPKLGRKDLHPDLQDKTRSEKPEEEEEEDTGVDKEVNKKEEKGHEKEKEEETKHEEEEGGTKDEQVEREEHIHEEEEREGEGTNHLDKEREEEIRREEEEQTEEAEIEETEDKGRQGGDDEVDERDQEKIEGEADRDEEFMDEEKEREDEGEETESQGNEGEDNEGEEKESQGNEDEDREVQAGNDTQLEDQDHDGGGKNSHEAREEQYKADDASSAVTHDTQIISTEPEKEGLEKSNENLAANDLQQDKYSVSGNPLDVNEDKINSTSQPEQAENGHPLNVTAGEKQNDEITLTKSEDESPNNTTVTVLSNDQLVPSNKSMEVSSEAGDNQAGANLEVSGSSQQNGTWNASDSNQIRNATIDGRVTGDVSNIQTTQLEQVNNGMVYNSIDSSNSSSNSDSGVSDKIIKPELTVAEDVNSGLSSRTNESTEATHDESSDTKNESGGTDENTNSSNMNEAEDAILHDPIDSSIGQDEREARIDLGTLPETGTGGVNSGNAAEE</sequence>